<dbReference type="InterPro" id="IPR011989">
    <property type="entry name" value="ARM-like"/>
</dbReference>
<dbReference type="PROSITE" id="PS50302">
    <property type="entry name" value="PUM"/>
    <property type="match status" value="1"/>
</dbReference>
<dbReference type="InterPro" id="IPR016024">
    <property type="entry name" value="ARM-type_fold"/>
</dbReference>
<keyword evidence="2" id="KW-0810">Translation regulation</keyword>
<dbReference type="AlphaFoldDB" id="A0AAQ3QBP7"/>
<dbReference type="Proteomes" id="UP001327560">
    <property type="component" value="Chromosome 3"/>
</dbReference>
<gene>
    <name evidence="5" type="ORF">Cni_G11389</name>
</gene>
<dbReference type="GO" id="GO:0030686">
    <property type="term" value="C:90S preribosome"/>
    <property type="evidence" value="ECO:0007669"/>
    <property type="project" value="TreeGrafter"/>
</dbReference>
<feature type="repeat" description="Pumilio" evidence="3">
    <location>
        <begin position="376"/>
        <end position="413"/>
    </location>
</feature>
<dbReference type="GO" id="GO:0030688">
    <property type="term" value="C:preribosome, small subunit precursor"/>
    <property type="evidence" value="ECO:0007669"/>
    <property type="project" value="TreeGrafter"/>
</dbReference>
<dbReference type="GO" id="GO:0000480">
    <property type="term" value="P:endonucleolytic cleavage in 5'-ETS of tricistronic rRNA transcript (SSU-rRNA, 5.8S rRNA, LSU-rRNA)"/>
    <property type="evidence" value="ECO:0007669"/>
    <property type="project" value="TreeGrafter"/>
</dbReference>
<dbReference type="GO" id="GO:0005730">
    <property type="term" value="C:nucleolus"/>
    <property type="evidence" value="ECO:0007669"/>
    <property type="project" value="TreeGrafter"/>
</dbReference>
<feature type="compositionally biased region" description="Basic residues" evidence="4">
    <location>
        <begin position="8"/>
        <end position="19"/>
    </location>
</feature>
<feature type="compositionally biased region" description="Basic and acidic residues" evidence="4">
    <location>
        <begin position="699"/>
        <end position="721"/>
    </location>
</feature>
<dbReference type="GO" id="GO:0000056">
    <property type="term" value="P:ribosomal small subunit export from nucleus"/>
    <property type="evidence" value="ECO:0007669"/>
    <property type="project" value="TreeGrafter"/>
</dbReference>
<keyword evidence="1" id="KW-0677">Repeat</keyword>
<organism evidence="5 6">
    <name type="scientific">Canna indica</name>
    <name type="common">Indian-shot</name>
    <dbReference type="NCBI Taxonomy" id="4628"/>
    <lineage>
        <taxon>Eukaryota</taxon>
        <taxon>Viridiplantae</taxon>
        <taxon>Streptophyta</taxon>
        <taxon>Embryophyta</taxon>
        <taxon>Tracheophyta</taxon>
        <taxon>Spermatophyta</taxon>
        <taxon>Magnoliopsida</taxon>
        <taxon>Liliopsida</taxon>
        <taxon>Zingiberales</taxon>
        <taxon>Cannaceae</taxon>
        <taxon>Canna</taxon>
    </lineage>
</organism>
<protein>
    <recommendedName>
        <fullName evidence="7">Pumilio homolog 23</fullName>
    </recommendedName>
</protein>
<accession>A0AAQ3QBP7</accession>
<feature type="compositionally biased region" description="Basic and acidic residues" evidence="4">
    <location>
        <begin position="20"/>
        <end position="37"/>
    </location>
</feature>
<keyword evidence="6" id="KW-1185">Reference proteome</keyword>
<feature type="compositionally biased region" description="Basic residues" evidence="4">
    <location>
        <begin position="38"/>
        <end position="50"/>
    </location>
</feature>
<feature type="region of interest" description="Disordered" evidence="4">
    <location>
        <begin position="648"/>
        <end position="812"/>
    </location>
</feature>
<dbReference type="GO" id="GO:0000447">
    <property type="term" value="P:endonucleolytic cleavage in ITS1 to separate SSU-rRNA from 5.8S rRNA and LSU-rRNA from tricistronic rRNA transcript (SSU-rRNA, 5.8S rRNA, LSU-rRNA)"/>
    <property type="evidence" value="ECO:0007669"/>
    <property type="project" value="TreeGrafter"/>
</dbReference>
<dbReference type="PANTHER" id="PTHR13102">
    <property type="entry name" value="NUCLEOLAR PROTEIN 9"/>
    <property type="match status" value="1"/>
</dbReference>
<evidence type="ECO:0000256" key="2">
    <source>
        <dbReference type="ARBA" id="ARBA00022845"/>
    </source>
</evidence>
<dbReference type="GO" id="GO:0000472">
    <property type="term" value="P:endonucleolytic cleavage to generate mature 5'-end of SSU-rRNA from (SSU-rRNA, 5.8S rRNA, LSU-rRNA)"/>
    <property type="evidence" value="ECO:0007669"/>
    <property type="project" value="TreeGrafter"/>
</dbReference>
<dbReference type="InterPro" id="IPR040000">
    <property type="entry name" value="NOP9"/>
</dbReference>
<evidence type="ECO:0000313" key="5">
    <source>
        <dbReference type="EMBL" id="WOL02670.1"/>
    </source>
</evidence>
<dbReference type="GO" id="GO:0003723">
    <property type="term" value="F:RNA binding"/>
    <property type="evidence" value="ECO:0007669"/>
    <property type="project" value="InterPro"/>
</dbReference>
<evidence type="ECO:0008006" key="7">
    <source>
        <dbReference type="Google" id="ProtNLM"/>
    </source>
</evidence>
<dbReference type="Gene3D" id="1.25.10.10">
    <property type="entry name" value="Leucine-rich Repeat Variant"/>
    <property type="match status" value="2"/>
</dbReference>
<dbReference type="GO" id="GO:0006417">
    <property type="term" value="P:regulation of translation"/>
    <property type="evidence" value="ECO:0007669"/>
    <property type="project" value="UniProtKB-KW"/>
</dbReference>
<dbReference type="EMBL" id="CP136892">
    <property type="protein sequence ID" value="WOL02670.1"/>
    <property type="molecule type" value="Genomic_DNA"/>
</dbReference>
<reference evidence="5 6" key="1">
    <citation type="submission" date="2023-10" db="EMBL/GenBank/DDBJ databases">
        <title>Chromosome-scale genome assembly provides insights into flower coloration mechanisms of Canna indica.</title>
        <authorList>
            <person name="Li C."/>
        </authorList>
    </citation>
    <scope>NUCLEOTIDE SEQUENCE [LARGE SCALE GENOMIC DNA]</scope>
    <source>
        <tissue evidence="5">Flower</tissue>
    </source>
</reference>
<evidence type="ECO:0000256" key="3">
    <source>
        <dbReference type="PROSITE-ProRule" id="PRU00317"/>
    </source>
</evidence>
<name>A0AAQ3QBP7_9LILI</name>
<dbReference type="SMART" id="SM00025">
    <property type="entry name" value="Pumilio"/>
    <property type="match status" value="6"/>
</dbReference>
<evidence type="ECO:0000313" key="6">
    <source>
        <dbReference type="Proteomes" id="UP001327560"/>
    </source>
</evidence>
<sequence>MGEESLPKQRKKNLHKNKIYGKDHLNPSEKNSSGERVTKKKKDQKERRGHGGAYKNDTDAKNNKSMKHHEPSQQRASSLRRTIDPETTKYFAEVANLFQNNEIDIEELPTICSNALEEARGKEVELATDMTISHTLQSLLEGCDLDRLCGFLQNSAKGFTSIATDKFGSHVVETALRSLAKHLGEEDSYSYIDEILSKLCQVVIADVTRVMCSSYGSHVLRSLLCLCKGVPLDSLEEFHVTKRQGTLAERLNSKPVRSGGSNFKNFQDGFPLTFKFLVSEMLNQAKNEVKTLRVNKYSSFVLQTALKLSVGDDQALLHAISVLLGSDSVNIAEEKNMSTSEKQEIMDLLEDTASSHLLEVMIEVAPETMYSKLLTEVFKGQLFDISSHQCGNFVVQALVSSARTKDQMKLIWKELGPKFKELLELGKPGVVASILAACERLQTLSHECCHALSTAVNLDSESPSFIVPHILFLESYFRDKSSWKWPPYDKMHVLGCLMLQIIFRYPMQLIQPFVMSLISMDAAHVLQTAKDAGGGRVIEVFLSSDVSTKMKLKVVTKLQDHYAELAMGTASSFTVEKCFASGNVSLKENIAAELLAARAELSKTKHGPYLLKKLDIDGFGSRPEQWKLSQESKESAYREFQAVFGSKSKSNEPNIEASVPSVKSSKRTQKKEKESDKATHSTLEFPGLEISMSKLGFPTKEKSQKRGPVDESKLKQSDSKKFIRNNTNTSFVKGSGKRKSSTTDLASKKFIRNNTNTSVVKGSGKRKSSSTDLADLAGKSRLSAGEVQQLFKPSIKNENGNEKVPFLKKQKR</sequence>
<dbReference type="SUPFAM" id="SSF48371">
    <property type="entry name" value="ARM repeat"/>
    <property type="match status" value="2"/>
</dbReference>
<evidence type="ECO:0000256" key="4">
    <source>
        <dbReference type="SAM" id="MobiDB-lite"/>
    </source>
</evidence>
<evidence type="ECO:0000256" key="1">
    <source>
        <dbReference type="ARBA" id="ARBA00022737"/>
    </source>
</evidence>
<feature type="compositionally biased region" description="Basic and acidic residues" evidence="4">
    <location>
        <begin position="56"/>
        <end position="72"/>
    </location>
</feature>
<dbReference type="InterPro" id="IPR001313">
    <property type="entry name" value="Pumilio_RNA-bd_rpt"/>
</dbReference>
<proteinExistence type="predicted"/>
<dbReference type="Pfam" id="PF22493">
    <property type="entry name" value="PUF_NOP9"/>
    <property type="match status" value="1"/>
</dbReference>
<dbReference type="PANTHER" id="PTHR13102:SF0">
    <property type="entry name" value="NUCLEOLAR PROTEIN 9"/>
    <property type="match status" value="1"/>
</dbReference>
<feature type="region of interest" description="Disordered" evidence="4">
    <location>
        <begin position="1"/>
        <end position="81"/>
    </location>
</feature>